<dbReference type="EMBL" id="JBIAFJ010000016">
    <property type="protein sequence ID" value="MFE9171566.1"/>
    <property type="molecule type" value="Genomic_DNA"/>
</dbReference>
<dbReference type="Pfam" id="PF14390">
    <property type="entry name" value="DUF4420"/>
    <property type="match status" value="1"/>
</dbReference>
<evidence type="ECO:0000313" key="1">
    <source>
        <dbReference type="EMBL" id="MFE9171566.1"/>
    </source>
</evidence>
<evidence type="ECO:0000313" key="2">
    <source>
        <dbReference type="Proteomes" id="UP001601197"/>
    </source>
</evidence>
<dbReference type="Proteomes" id="UP001601197">
    <property type="component" value="Unassembled WGS sequence"/>
</dbReference>
<dbReference type="InterPro" id="IPR025534">
    <property type="entry name" value="DUF4420"/>
</dbReference>
<accession>A0ABW6KUH9</accession>
<organism evidence="1 2">
    <name type="scientific">Streptomyces kebangsaanensis</name>
    <dbReference type="NCBI Taxonomy" id="864058"/>
    <lineage>
        <taxon>Bacteria</taxon>
        <taxon>Bacillati</taxon>
        <taxon>Actinomycetota</taxon>
        <taxon>Actinomycetes</taxon>
        <taxon>Kitasatosporales</taxon>
        <taxon>Streptomycetaceae</taxon>
        <taxon>Streptomyces</taxon>
    </lineage>
</organism>
<name>A0ABW6KUH9_9ACTN</name>
<protein>
    <submittedName>
        <fullName evidence="1">PD-(D/E)XK motif protein</fullName>
    </submittedName>
</protein>
<comment type="caution">
    <text evidence="1">The sequence shown here is derived from an EMBL/GenBank/DDBJ whole genome shotgun (WGS) entry which is preliminary data.</text>
</comment>
<keyword evidence="2" id="KW-1185">Reference proteome</keyword>
<gene>
    <name evidence="1" type="ORF">ACFYNZ_18915</name>
</gene>
<sequence>MSNDSYRKLAEEHWTALEAEQTSSEHRLRVSQLPVMTEQGPLAAAVDHDGYRHVLVPVPTHQKIRSGPDGPALRLRKRALEDEETYQTYADLACLRADLNDLFTGLCVDVLRAAEKLPENPVKALYRVLDRWRALFQTQGTPLGSERIAGLFGELLVLSRLLEKDSSAHRIWRGPEGYRHDFSTGRFAIEVKTTTATEGRRLRVHGLDQLDAPEGGALLLAWFRVERAATSSSGVRFLDLLEQTLRSCDDEGSLLELLAEAGYLAVDAERYRDIRFAVSEERWYTVTSDFPRLTGRTLASAGVPVTVLDVEYTIDLSGDTPSHTVPDEVSRMIDRMVQESA</sequence>
<dbReference type="RefSeq" id="WP_388348528.1">
    <property type="nucleotide sequence ID" value="NZ_JBIAFJ010000016.1"/>
</dbReference>
<proteinExistence type="predicted"/>
<reference evidence="1 2" key="1">
    <citation type="submission" date="2024-10" db="EMBL/GenBank/DDBJ databases">
        <title>The Natural Products Discovery Center: Release of the First 8490 Sequenced Strains for Exploring Actinobacteria Biosynthetic Diversity.</title>
        <authorList>
            <person name="Kalkreuter E."/>
            <person name="Kautsar S.A."/>
            <person name="Yang D."/>
            <person name="Bader C.D."/>
            <person name="Teijaro C.N."/>
            <person name="Fluegel L."/>
            <person name="Davis C.M."/>
            <person name="Simpson J.R."/>
            <person name="Lauterbach L."/>
            <person name="Steele A.D."/>
            <person name="Gui C."/>
            <person name="Meng S."/>
            <person name="Li G."/>
            <person name="Viehrig K."/>
            <person name="Ye F."/>
            <person name="Su P."/>
            <person name="Kiefer A.F."/>
            <person name="Nichols A."/>
            <person name="Cepeda A.J."/>
            <person name="Yan W."/>
            <person name="Fan B."/>
            <person name="Jiang Y."/>
            <person name="Adhikari A."/>
            <person name="Zheng C.-J."/>
            <person name="Schuster L."/>
            <person name="Cowan T.M."/>
            <person name="Smanski M.J."/>
            <person name="Chevrette M.G."/>
            <person name="De Carvalho L.P.S."/>
            <person name="Shen B."/>
        </authorList>
    </citation>
    <scope>NUCLEOTIDE SEQUENCE [LARGE SCALE GENOMIC DNA]</scope>
    <source>
        <strain evidence="1 2">NPDC007147</strain>
    </source>
</reference>